<evidence type="ECO:0000256" key="1">
    <source>
        <dbReference type="SAM" id="MobiDB-lite"/>
    </source>
</evidence>
<dbReference type="InterPro" id="IPR038718">
    <property type="entry name" value="SNF2-like_sf"/>
</dbReference>
<evidence type="ECO:0000313" key="3">
    <source>
        <dbReference type="EMBL" id="BFO19503.1"/>
    </source>
</evidence>
<dbReference type="SUPFAM" id="SSF52540">
    <property type="entry name" value="P-loop containing nucleoside triphosphate hydrolases"/>
    <property type="match status" value="1"/>
</dbReference>
<feature type="region of interest" description="Disordered" evidence="1">
    <location>
        <begin position="136"/>
        <end position="167"/>
    </location>
</feature>
<proteinExistence type="predicted"/>
<organism evidence="3">
    <name type="scientific">Streptomyces haneummycinicus</name>
    <dbReference type="NCBI Taxonomy" id="3074435"/>
    <lineage>
        <taxon>Bacteria</taxon>
        <taxon>Bacillati</taxon>
        <taxon>Actinomycetota</taxon>
        <taxon>Actinomycetes</taxon>
        <taxon>Kitasatosporales</taxon>
        <taxon>Streptomycetaceae</taxon>
        <taxon>Streptomyces</taxon>
    </lineage>
</organism>
<dbReference type="Pfam" id="PF00176">
    <property type="entry name" value="SNF2-rel_dom"/>
    <property type="match status" value="1"/>
</dbReference>
<dbReference type="InterPro" id="IPR000330">
    <property type="entry name" value="SNF2_N"/>
</dbReference>
<sequence length="167" mass="18020">MEVDGGRIEVRPTGWLAALRDRLAEPEAQEPLEQPAALDATLRDYQRRGLTWLARTTSLGLGCCLADDMGLGKTITLIALHLHRQTGPESAGPTLVVCPTSLMGNWQREIERFAPGTPYAASTAHGGRWTTWPTASSYSPRTAPCGWTPPGSPRSPGAWSSPTRPSM</sequence>
<feature type="domain" description="SNF2 N-terminal" evidence="2">
    <location>
        <begin position="45"/>
        <end position="114"/>
    </location>
</feature>
<dbReference type="InterPro" id="IPR027417">
    <property type="entry name" value="P-loop_NTPase"/>
</dbReference>
<feature type="compositionally biased region" description="Polar residues" evidence="1">
    <location>
        <begin position="158"/>
        <end position="167"/>
    </location>
</feature>
<dbReference type="GO" id="GO:0005524">
    <property type="term" value="F:ATP binding"/>
    <property type="evidence" value="ECO:0007669"/>
    <property type="project" value="InterPro"/>
</dbReference>
<dbReference type="Gene3D" id="3.40.50.10810">
    <property type="entry name" value="Tandem AAA-ATPase domain"/>
    <property type="match status" value="1"/>
</dbReference>
<reference evidence="3" key="1">
    <citation type="submission" date="2024-06" db="EMBL/GenBank/DDBJ databases">
        <authorList>
            <consortium name="consrtm"/>
            <person name="Uemura M."/>
            <person name="Terahara T."/>
        </authorList>
    </citation>
    <scope>NUCLEOTIDE SEQUENCE</scope>
    <source>
        <strain evidence="3">KM77-8</strain>
    </source>
</reference>
<accession>A0AAT9HPY4</accession>
<evidence type="ECO:0000259" key="2">
    <source>
        <dbReference type="Pfam" id="PF00176"/>
    </source>
</evidence>
<gene>
    <name evidence="3" type="ORF">SHKM778_58910</name>
</gene>
<name>A0AAT9HPY4_9ACTN</name>
<protein>
    <recommendedName>
        <fullName evidence="2">SNF2 N-terminal domain-containing protein</fullName>
    </recommendedName>
</protein>
<reference evidence="3" key="2">
    <citation type="submission" date="2024-07" db="EMBL/GenBank/DDBJ databases">
        <title>Streptomyces haneummycinica sp. nov., a new antibiotic-producing actinobacterium isolated from marine sediment.</title>
        <authorList>
            <person name="Uemura M."/>
            <person name="Hamada M."/>
            <person name="Hirano S."/>
            <person name="Kobayashi K."/>
            <person name="Ohshiro T."/>
            <person name="Kobayashi T."/>
            <person name="Terahara T."/>
        </authorList>
    </citation>
    <scope>NUCLEOTIDE SEQUENCE</scope>
    <source>
        <strain evidence="3">KM77-8</strain>
    </source>
</reference>
<dbReference type="AlphaFoldDB" id="A0AAT9HPY4"/>
<dbReference type="PANTHER" id="PTHR10799">
    <property type="entry name" value="SNF2/RAD54 HELICASE FAMILY"/>
    <property type="match status" value="1"/>
</dbReference>
<dbReference type="EMBL" id="AP035768">
    <property type="protein sequence ID" value="BFO19503.1"/>
    <property type="molecule type" value="Genomic_DNA"/>
</dbReference>